<evidence type="ECO:0000313" key="2">
    <source>
        <dbReference type="Proteomes" id="UP000799424"/>
    </source>
</evidence>
<dbReference type="AlphaFoldDB" id="A0A6A7AIU3"/>
<dbReference type="Proteomes" id="UP000799424">
    <property type="component" value="Unassembled WGS sequence"/>
</dbReference>
<evidence type="ECO:0000313" key="1">
    <source>
        <dbReference type="EMBL" id="KAF2832589.1"/>
    </source>
</evidence>
<sequence>MGAWVVERSVPSVSHTLTSRRTIRAHATHHVRTHTVCQTRSKIYIFAVSPRSLASKHLTLIDYRRIMVHWRCNCNLTSNASSSFQAHVLACNPPPASSRRFGCRNNCGFTTYNLEELMGAHVNMCNSQHRGQSCATNANVSSFRARKHEFRDAQYWLDWSL</sequence>
<organism evidence="1 2">
    <name type="scientific">Ophiobolus disseminans</name>
    <dbReference type="NCBI Taxonomy" id="1469910"/>
    <lineage>
        <taxon>Eukaryota</taxon>
        <taxon>Fungi</taxon>
        <taxon>Dikarya</taxon>
        <taxon>Ascomycota</taxon>
        <taxon>Pezizomycotina</taxon>
        <taxon>Dothideomycetes</taxon>
        <taxon>Pleosporomycetidae</taxon>
        <taxon>Pleosporales</taxon>
        <taxon>Pleosporineae</taxon>
        <taxon>Phaeosphaeriaceae</taxon>
        <taxon>Ophiobolus</taxon>
    </lineage>
</organism>
<protein>
    <submittedName>
        <fullName evidence="1">Uncharacterized protein</fullName>
    </submittedName>
</protein>
<dbReference type="EMBL" id="MU006217">
    <property type="protein sequence ID" value="KAF2832589.1"/>
    <property type="molecule type" value="Genomic_DNA"/>
</dbReference>
<gene>
    <name evidence="1" type="ORF">CC86DRAFT_462853</name>
</gene>
<proteinExistence type="predicted"/>
<accession>A0A6A7AIU3</accession>
<name>A0A6A7AIU3_9PLEO</name>
<reference evidence="1" key="1">
    <citation type="journal article" date="2020" name="Stud. Mycol.">
        <title>101 Dothideomycetes genomes: a test case for predicting lifestyles and emergence of pathogens.</title>
        <authorList>
            <person name="Haridas S."/>
            <person name="Albert R."/>
            <person name="Binder M."/>
            <person name="Bloem J."/>
            <person name="Labutti K."/>
            <person name="Salamov A."/>
            <person name="Andreopoulos B."/>
            <person name="Baker S."/>
            <person name="Barry K."/>
            <person name="Bills G."/>
            <person name="Bluhm B."/>
            <person name="Cannon C."/>
            <person name="Castanera R."/>
            <person name="Culley D."/>
            <person name="Daum C."/>
            <person name="Ezra D."/>
            <person name="Gonzalez J."/>
            <person name="Henrissat B."/>
            <person name="Kuo A."/>
            <person name="Liang C."/>
            <person name="Lipzen A."/>
            <person name="Lutzoni F."/>
            <person name="Magnuson J."/>
            <person name="Mondo S."/>
            <person name="Nolan M."/>
            <person name="Ohm R."/>
            <person name="Pangilinan J."/>
            <person name="Park H.-J."/>
            <person name="Ramirez L."/>
            <person name="Alfaro M."/>
            <person name="Sun H."/>
            <person name="Tritt A."/>
            <person name="Yoshinaga Y."/>
            <person name="Zwiers L.-H."/>
            <person name="Turgeon B."/>
            <person name="Goodwin S."/>
            <person name="Spatafora J."/>
            <person name="Crous P."/>
            <person name="Grigoriev I."/>
        </authorList>
    </citation>
    <scope>NUCLEOTIDE SEQUENCE</scope>
    <source>
        <strain evidence="1">CBS 113818</strain>
    </source>
</reference>
<keyword evidence="2" id="KW-1185">Reference proteome</keyword>